<comment type="subunit">
    <text evidence="15">Homotetramer.</text>
</comment>
<keyword evidence="7 15" id="KW-0747">Spliceosome</keyword>
<evidence type="ECO:0000256" key="2">
    <source>
        <dbReference type="ARBA" id="ARBA00004906"/>
    </source>
</evidence>
<evidence type="ECO:0000256" key="12">
    <source>
        <dbReference type="ARBA" id="ARBA00023204"/>
    </source>
</evidence>
<sequence length="664" mass="73085">MNCASKTLFSSSYICQFTVSIRLVTLWFASRAVSGEVPVEPMVSKKTGLLYEKRLIERHISDYGKCPVTGEPHTIDDIVAIKTGKIVKPKPLHTASIPGLLGAFQTEWDSLMLTNFSLEQQLHTARQELSHALYQHDAACRVIARLKKERDEARQLLSEAERQLPAAPEAATANATLSNGKRAADGGEQGPDAKKMRLGISTEVITELTDCNAALSQQRKKRQIPPTLASIDALEKFTQLSSHPLHKTNKPGIFSMDILHSKDVIATGGIDTTAVLFDRASGQILSTLTGHSKKVTSIKFVGDTDLVLTASSDKTVRIWGSSEDGNYACRHTLKDHSAEVRAVTVHATNKYFVSASLDSTWCFYDMSSGLCLAQVTDDSEKVDYTAAAFHPDGLILGTGTAQSIVKIWDVKSQANVAKFGGHTGEITSVSFSENGYFLATAALDGVRLWDLRKLKNFRTFEFPDANSVEFDHSGSYLGIAASDIRVFQTASVKAEWNPVKTLPDLSGTGKATCVKFGPDAKYVAVGSMDRNLRIFALTIVNVLIFLYLLRDLFTSSSSSSSSSHRIISAQLRYIKEAREIRLAMQPLELIKRVKEIQQEASTGHETDVKQNTEAVDLSKRRKAFLPTNEESSLKALEEWRKRKMERARQRDLEKTGGVSSSKTS</sequence>
<feature type="repeat" description="WD" evidence="14">
    <location>
        <begin position="333"/>
        <end position="374"/>
    </location>
</feature>
<keyword evidence="6 15" id="KW-0808">Transferase</keyword>
<evidence type="ECO:0000256" key="5">
    <source>
        <dbReference type="ARBA" id="ARBA00022664"/>
    </source>
</evidence>
<dbReference type="InterPro" id="IPR055340">
    <property type="entry name" value="RING-Ubox_PRP19"/>
</dbReference>
<dbReference type="SUPFAM" id="SSF50978">
    <property type="entry name" value="WD40 repeat-like"/>
    <property type="match status" value="1"/>
</dbReference>
<evidence type="ECO:0000256" key="16">
    <source>
        <dbReference type="SAM" id="MobiDB-lite"/>
    </source>
</evidence>
<feature type="compositionally biased region" description="Low complexity" evidence="16">
    <location>
        <begin position="165"/>
        <end position="176"/>
    </location>
</feature>
<keyword evidence="9 15" id="KW-0227">DNA damage</keyword>
<evidence type="ECO:0000256" key="1">
    <source>
        <dbReference type="ARBA" id="ARBA00004123"/>
    </source>
</evidence>
<keyword evidence="4 14" id="KW-0853">WD repeat</keyword>
<keyword evidence="5 15" id="KW-0507">mRNA processing</keyword>
<keyword evidence="12 15" id="KW-0234">DNA repair</keyword>
<evidence type="ECO:0000256" key="4">
    <source>
        <dbReference type="ARBA" id="ARBA00022574"/>
    </source>
</evidence>
<dbReference type="EMBL" id="JAGKQM010000008">
    <property type="protein sequence ID" value="KAH0916826.1"/>
    <property type="molecule type" value="Genomic_DNA"/>
</dbReference>
<comment type="pathway">
    <text evidence="2 15">Protein modification; protein ubiquitination.</text>
</comment>
<comment type="similarity">
    <text evidence="3 15">Belongs to the WD repeat PRP19 family.</text>
</comment>
<evidence type="ECO:0000256" key="9">
    <source>
        <dbReference type="ARBA" id="ARBA00022763"/>
    </source>
</evidence>
<evidence type="ECO:0000313" key="18">
    <source>
        <dbReference type="EMBL" id="KAH0916826.1"/>
    </source>
</evidence>
<feature type="region of interest" description="Disordered" evidence="16">
    <location>
        <begin position="160"/>
        <end position="194"/>
    </location>
</feature>
<protein>
    <recommendedName>
        <fullName evidence="15">Pre-mRNA-processing factor 19</fullName>
        <ecNumber evidence="15">2.3.2.27</ecNumber>
    </recommendedName>
</protein>
<keyword evidence="19" id="KW-1185">Reference proteome</keyword>
<dbReference type="InterPro" id="IPR003613">
    <property type="entry name" value="Ubox_domain"/>
</dbReference>
<dbReference type="InterPro" id="IPR013083">
    <property type="entry name" value="Znf_RING/FYVE/PHD"/>
</dbReference>
<comment type="caution">
    <text evidence="18">The sequence shown here is derived from an EMBL/GenBank/DDBJ whole genome shotgun (WGS) entry which is preliminary data.</text>
</comment>
<feature type="region of interest" description="Disordered" evidence="16">
    <location>
        <begin position="644"/>
        <end position="664"/>
    </location>
</feature>
<proteinExistence type="inferred from homology"/>
<dbReference type="CDD" id="cd16656">
    <property type="entry name" value="RING-Ubox_PRP19"/>
    <property type="match status" value="1"/>
</dbReference>
<keyword evidence="10 15" id="KW-0833">Ubl conjugation pathway</keyword>
<dbReference type="InterPro" id="IPR015943">
    <property type="entry name" value="WD40/YVTN_repeat-like_dom_sf"/>
</dbReference>
<evidence type="ECO:0000256" key="7">
    <source>
        <dbReference type="ARBA" id="ARBA00022728"/>
    </source>
</evidence>
<comment type="function">
    <text evidence="15">Ubiquitin-protein ligase which is mainly involved pre-mRNA splicing and DNA repair. Required for pre-mRNA splicing as component of the spliceosome.</text>
</comment>
<keyword evidence="11 15" id="KW-0508">mRNA splicing</keyword>
<dbReference type="PANTHER" id="PTHR43995:SF8">
    <property type="entry name" value="PRE-MRNA-PROCESSING FACTOR 19"/>
    <property type="match status" value="1"/>
</dbReference>
<gene>
    <name evidence="18" type="ORF">HID58_031272</name>
</gene>
<feature type="domain" description="U-box" evidence="17">
    <location>
        <begin position="24"/>
        <end position="98"/>
    </location>
</feature>
<dbReference type="Gene3D" id="3.30.40.10">
    <property type="entry name" value="Zinc/RING finger domain, C3HC4 (zinc finger)"/>
    <property type="match status" value="1"/>
</dbReference>
<feature type="repeat" description="WD" evidence="14">
    <location>
        <begin position="385"/>
        <end position="418"/>
    </location>
</feature>
<dbReference type="InterPro" id="IPR001680">
    <property type="entry name" value="WD40_rpt"/>
</dbReference>
<dbReference type="Gene3D" id="2.130.10.10">
    <property type="entry name" value="YVTN repeat-like/Quinoprotein amine dehydrogenase"/>
    <property type="match status" value="1"/>
</dbReference>
<evidence type="ECO:0000256" key="6">
    <source>
        <dbReference type="ARBA" id="ARBA00022679"/>
    </source>
</evidence>
<comment type="catalytic activity">
    <reaction evidence="15">
        <text>S-ubiquitinyl-[E2 ubiquitin-conjugating enzyme]-L-cysteine + [acceptor protein]-L-lysine = [E2 ubiquitin-conjugating enzyme]-L-cysteine + N(6)-ubiquitinyl-[acceptor protein]-L-lysine.</text>
        <dbReference type="EC" id="2.3.2.27"/>
    </reaction>
</comment>
<comment type="subcellular location">
    <subcellularLocation>
        <location evidence="1 15">Nucleus</location>
    </subcellularLocation>
</comment>
<evidence type="ECO:0000256" key="15">
    <source>
        <dbReference type="RuleBase" id="RU367101"/>
    </source>
</evidence>
<organism evidence="18 19">
    <name type="scientific">Brassica napus</name>
    <name type="common">Rape</name>
    <dbReference type="NCBI Taxonomy" id="3708"/>
    <lineage>
        <taxon>Eukaryota</taxon>
        <taxon>Viridiplantae</taxon>
        <taxon>Streptophyta</taxon>
        <taxon>Embryophyta</taxon>
        <taxon>Tracheophyta</taxon>
        <taxon>Spermatophyta</taxon>
        <taxon>Magnoliopsida</taxon>
        <taxon>eudicotyledons</taxon>
        <taxon>Gunneridae</taxon>
        <taxon>Pentapetalae</taxon>
        <taxon>rosids</taxon>
        <taxon>malvids</taxon>
        <taxon>Brassicales</taxon>
        <taxon>Brassicaceae</taxon>
        <taxon>Brassiceae</taxon>
        <taxon>Brassica</taxon>
    </lineage>
</organism>
<feature type="repeat" description="WD" evidence="14">
    <location>
        <begin position="288"/>
        <end position="319"/>
    </location>
</feature>
<evidence type="ECO:0000256" key="8">
    <source>
        <dbReference type="ARBA" id="ARBA00022737"/>
    </source>
</evidence>
<dbReference type="Pfam" id="PF24814">
    <property type="entry name" value="WD40_Prp19"/>
    <property type="match status" value="1"/>
</dbReference>
<dbReference type="Proteomes" id="UP000824890">
    <property type="component" value="Unassembled WGS sequence"/>
</dbReference>
<dbReference type="CDD" id="cd00200">
    <property type="entry name" value="WD40"/>
    <property type="match status" value="1"/>
</dbReference>
<dbReference type="SMART" id="SM00504">
    <property type="entry name" value="Ubox"/>
    <property type="match status" value="1"/>
</dbReference>
<dbReference type="SUPFAM" id="SSF57850">
    <property type="entry name" value="RING/U-box"/>
    <property type="match status" value="1"/>
</dbReference>
<dbReference type="PANTHER" id="PTHR43995">
    <property type="entry name" value="PRE-MRNA-PROCESSING FACTOR 19"/>
    <property type="match status" value="1"/>
</dbReference>
<dbReference type="InterPro" id="IPR013915">
    <property type="entry name" value="Prp19_cc"/>
</dbReference>
<name>A0ABQ8CIE1_BRANA</name>
<evidence type="ECO:0000256" key="14">
    <source>
        <dbReference type="PROSITE-ProRule" id="PRU00221"/>
    </source>
</evidence>
<feature type="compositionally biased region" description="Basic and acidic residues" evidence="16">
    <location>
        <begin position="644"/>
        <end position="654"/>
    </location>
</feature>
<evidence type="ECO:0000313" key="19">
    <source>
        <dbReference type="Proteomes" id="UP000824890"/>
    </source>
</evidence>
<dbReference type="PROSITE" id="PS50082">
    <property type="entry name" value="WD_REPEATS_2"/>
    <property type="match status" value="4"/>
</dbReference>
<keyword evidence="13 15" id="KW-0539">Nucleus</keyword>
<dbReference type="SMART" id="SM00320">
    <property type="entry name" value="WD40"/>
    <property type="match status" value="7"/>
</dbReference>
<dbReference type="InterPro" id="IPR036322">
    <property type="entry name" value="WD40_repeat_dom_sf"/>
</dbReference>
<dbReference type="PROSITE" id="PS51698">
    <property type="entry name" value="U_BOX"/>
    <property type="match status" value="1"/>
</dbReference>
<dbReference type="InterPro" id="IPR038959">
    <property type="entry name" value="Prp19"/>
</dbReference>
<keyword evidence="8" id="KW-0677">Repeat</keyword>
<dbReference type="Pfam" id="PF08606">
    <property type="entry name" value="Prp19"/>
    <property type="match status" value="1"/>
</dbReference>
<evidence type="ECO:0000256" key="13">
    <source>
        <dbReference type="ARBA" id="ARBA00023242"/>
    </source>
</evidence>
<evidence type="ECO:0000259" key="17">
    <source>
        <dbReference type="PROSITE" id="PS51698"/>
    </source>
</evidence>
<evidence type="ECO:0000256" key="10">
    <source>
        <dbReference type="ARBA" id="ARBA00022786"/>
    </source>
</evidence>
<evidence type="ECO:0000256" key="11">
    <source>
        <dbReference type="ARBA" id="ARBA00023187"/>
    </source>
</evidence>
<dbReference type="EC" id="2.3.2.27" evidence="15"/>
<dbReference type="PROSITE" id="PS50294">
    <property type="entry name" value="WD_REPEATS_REGION"/>
    <property type="match status" value="1"/>
</dbReference>
<accession>A0ABQ8CIE1</accession>
<feature type="repeat" description="WD" evidence="14">
    <location>
        <begin position="419"/>
        <end position="459"/>
    </location>
</feature>
<reference evidence="18 19" key="1">
    <citation type="submission" date="2021-05" db="EMBL/GenBank/DDBJ databases">
        <title>Genome Assembly of Synthetic Allotetraploid Brassica napus Reveals Homoeologous Exchanges between Subgenomes.</title>
        <authorList>
            <person name="Davis J.T."/>
        </authorList>
    </citation>
    <scope>NUCLEOTIDE SEQUENCE [LARGE SCALE GENOMIC DNA]</scope>
    <source>
        <strain evidence="19">cv. Da-Ae</strain>
        <tissue evidence="18">Seedling</tissue>
    </source>
</reference>
<evidence type="ECO:0000256" key="3">
    <source>
        <dbReference type="ARBA" id="ARBA00006388"/>
    </source>
</evidence>